<keyword evidence="1" id="KW-1133">Transmembrane helix</keyword>
<evidence type="ECO:0000313" key="4">
    <source>
        <dbReference type="Proteomes" id="UP000824247"/>
    </source>
</evidence>
<evidence type="ECO:0000313" key="3">
    <source>
        <dbReference type="EMBL" id="MBU3830957.1"/>
    </source>
</evidence>
<keyword evidence="1" id="KW-0812">Transmembrane</keyword>
<dbReference type="AlphaFoldDB" id="A0A9E2NW03"/>
<dbReference type="Proteomes" id="UP000824247">
    <property type="component" value="Unassembled WGS sequence"/>
</dbReference>
<feature type="transmembrane region" description="Helical" evidence="1">
    <location>
        <begin position="270"/>
        <end position="288"/>
    </location>
</feature>
<feature type="transmembrane region" description="Helical" evidence="1">
    <location>
        <begin position="208"/>
        <end position="234"/>
    </location>
</feature>
<dbReference type="NCBIfam" id="TIGR00360">
    <property type="entry name" value="ComEC_N-term"/>
    <property type="match status" value="1"/>
</dbReference>
<dbReference type="Pfam" id="PF03772">
    <property type="entry name" value="Competence"/>
    <property type="match status" value="1"/>
</dbReference>
<name>A0A9E2NW03_9BACT</name>
<feature type="domain" description="ComEC/Rec2-related protein" evidence="2">
    <location>
        <begin position="53"/>
        <end position="287"/>
    </location>
</feature>
<evidence type="ECO:0000259" key="2">
    <source>
        <dbReference type="Pfam" id="PF03772"/>
    </source>
</evidence>
<evidence type="ECO:0000256" key="1">
    <source>
        <dbReference type="SAM" id="Phobius"/>
    </source>
</evidence>
<feature type="transmembrane region" description="Helical" evidence="1">
    <location>
        <begin position="99"/>
        <end position="124"/>
    </location>
</feature>
<keyword evidence="1" id="KW-0472">Membrane</keyword>
<organism evidence="3 4">
    <name type="scientific">Candidatus Ureaplasma intestinipullorum</name>
    <dbReference type="NCBI Taxonomy" id="2838770"/>
    <lineage>
        <taxon>Bacteria</taxon>
        <taxon>Bacillati</taxon>
        <taxon>Mycoplasmatota</taxon>
        <taxon>Mycoplasmoidales</taxon>
        <taxon>Mycoplasmoidaceae</taxon>
        <taxon>Ureaplasma</taxon>
    </lineage>
</organism>
<dbReference type="EMBL" id="JAHLFM010000034">
    <property type="protein sequence ID" value="MBU3830957.1"/>
    <property type="molecule type" value="Genomic_DNA"/>
</dbReference>
<feature type="transmembrane region" description="Helical" evidence="1">
    <location>
        <begin position="246"/>
        <end position="264"/>
    </location>
</feature>
<feature type="transmembrane region" description="Helical" evidence="1">
    <location>
        <begin position="183"/>
        <end position="202"/>
    </location>
</feature>
<feature type="transmembrane region" description="Helical" evidence="1">
    <location>
        <begin position="64"/>
        <end position="87"/>
    </location>
</feature>
<proteinExistence type="predicted"/>
<reference evidence="3" key="2">
    <citation type="submission" date="2021-04" db="EMBL/GenBank/DDBJ databases">
        <authorList>
            <person name="Gilroy R."/>
        </authorList>
    </citation>
    <scope>NUCLEOTIDE SEQUENCE</scope>
    <source>
        <strain evidence="3">A5-1222</strain>
    </source>
</reference>
<reference evidence="3" key="1">
    <citation type="journal article" date="2021" name="PeerJ">
        <title>Extensive microbial diversity within the chicken gut microbiome revealed by metagenomics and culture.</title>
        <authorList>
            <person name="Gilroy R."/>
            <person name="Ravi A."/>
            <person name="Getino M."/>
            <person name="Pursley I."/>
            <person name="Horton D.L."/>
            <person name="Alikhan N.F."/>
            <person name="Baker D."/>
            <person name="Gharbi K."/>
            <person name="Hall N."/>
            <person name="Watson M."/>
            <person name="Adriaenssens E.M."/>
            <person name="Foster-Nyarko E."/>
            <person name="Jarju S."/>
            <person name="Secka A."/>
            <person name="Antonio M."/>
            <person name="Oren A."/>
            <person name="Chaudhuri R.R."/>
            <person name="La Ragione R."/>
            <person name="Hildebrand F."/>
            <person name="Pallen M.J."/>
        </authorList>
    </citation>
    <scope>NUCLEOTIDE SEQUENCE</scope>
    <source>
        <strain evidence="3">A5-1222</strain>
    </source>
</reference>
<feature type="transmembrane region" description="Helical" evidence="1">
    <location>
        <begin position="136"/>
        <end position="153"/>
    </location>
</feature>
<accession>A0A9E2NW03</accession>
<comment type="caution">
    <text evidence="3">The sequence shown here is derived from an EMBL/GenBank/DDBJ whole genome shotgun (WGS) entry which is preliminary data.</text>
</comment>
<gene>
    <name evidence="3" type="ORF">H9897_02270</name>
</gene>
<sequence>MLTYKIGGNIHDLNIFLLNNNFYTKKQELLNQIDNIYKNEYVNEFIKLLMFNEKNYNSDFYKSICSLGITYLFVVSGLHINLILFPIRKLFKNKPYPYYIFSILFCFFYSYLLNYSISILRILFSNLILLIFKKKLNNFISTIISGWILLLIFSKEIYSASYIMSYLCTLLIIWLTTKIKNKFLLLFLINVLCFLLTIPIILNFNKRINIFIFFYNILFTNIISFVYIYLLIFAFIPPFAEINSKIILFIQNLIEITNVTSIFIEIPRTFTWSNSVYFSTLLGIFVFFNKKN</sequence>
<feature type="transmembrane region" description="Helical" evidence="1">
    <location>
        <begin position="159"/>
        <end position="176"/>
    </location>
</feature>
<dbReference type="InterPro" id="IPR004477">
    <property type="entry name" value="ComEC_N"/>
</dbReference>
<protein>
    <submittedName>
        <fullName evidence="3">ComEC/Rec2 family competence protein</fullName>
    </submittedName>
</protein>